<dbReference type="AlphaFoldDB" id="A0A0D6XNJ3"/>
<accession>A0A0D6XNJ3</accession>
<dbReference type="OrthoDB" id="9767875at2"/>
<gene>
    <name evidence="2" type="primary">asp1_1</name>
    <name evidence="2" type="ORF">NCTC13832_00158</name>
    <name evidence="1" type="ORF">TP70_08685</name>
</gene>
<evidence type="ECO:0000313" key="1">
    <source>
        <dbReference type="EMBL" id="KIX90247.1"/>
    </source>
</evidence>
<protein>
    <submittedName>
        <fullName evidence="2">Accessory Sec system protein Asp1</fullName>
    </submittedName>
</protein>
<keyword evidence="3" id="KW-1185">Reference proteome</keyword>
<reference evidence="2 4" key="2">
    <citation type="submission" date="2018-06" db="EMBL/GenBank/DDBJ databases">
        <authorList>
            <consortium name="Pathogen Informatics"/>
            <person name="Doyle S."/>
        </authorList>
    </citation>
    <scope>NUCLEOTIDE SEQUENCE [LARGE SCALE GENOMIC DNA]</scope>
    <source>
        <strain evidence="2 4">NCTC13832</strain>
    </source>
</reference>
<dbReference type="Pfam" id="PF16993">
    <property type="entry name" value="Asp1"/>
    <property type="match status" value="1"/>
</dbReference>
<sequence length="517" mass="60595">MKYFIPAWYSTEQWWACKLSPYYYNQAETAFDDMISLMSMHRLNRQSFEVIVLNYTPDLRTFLHRHDLFDVTYWSVFDDIQGFKHRTPRAVDYRQLNWPAGTEFLYLPHMIRAFMSPEMYANIYFDQDGYVIWIEVYQNEILRYRYVLDDRGYVSSIVYCDVSGQSQYQRYLTHDGAWILQEDCSDGSVCINEPFHHHFEQTHYTSMSQVIFEYLARYRDKAFNATDTVIVASDVRHNTSISNIFAHYKRCYSVFQRRPHETVAAIETLDMHASWLVDTLENEQRLKSYQVQAGLKNHMMRITPFDAQPMSNISSQLHETYIGVWLDGLHTEDIMTMLAQLEAYMGQDDTLRLTLLTKQKSVVALPQQVQLEIEAMNARMNEDELSEAVTELMKEKEPIKYVQAKHVPFELDIIEAMTTLRLVIDLSKEPDLFLQICCLSTGIPQINVRATDYVTHEANGFVLDKKTDLNIALDYFLVQLKNWNHSYAYAMKLAKKYASDKIIAQLDALIEGDYHGA</sequence>
<dbReference type="Proteomes" id="UP000032366">
    <property type="component" value="Unassembled WGS sequence"/>
</dbReference>
<evidence type="ECO:0000313" key="2">
    <source>
        <dbReference type="EMBL" id="SUM56526.1"/>
    </source>
</evidence>
<dbReference type="NCBIfam" id="TIGR03713">
    <property type="entry name" value="acc_sec_asp1"/>
    <property type="match status" value="1"/>
</dbReference>
<evidence type="ECO:0000313" key="3">
    <source>
        <dbReference type="Proteomes" id="UP000032366"/>
    </source>
</evidence>
<dbReference type="RefSeq" id="WP_044361032.1">
    <property type="nucleotide sequence ID" value="NZ_JXWY01000066.1"/>
</dbReference>
<dbReference type="EMBL" id="JXWY01000066">
    <property type="protein sequence ID" value="KIX90247.1"/>
    <property type="molecule type" value="Genomic_DNA"/>
</dbReference>
<organism evidence="2 4">
    <name type="scientific">Staphylococcus microti</name>
    <dbReference type="NCBI Taxonomy" id="569857"/>
    <lineage>
        <taxon>Bacteria</taxon>
        <taxon>Bacillati</taxon>
        <taxon>Bacillota</taxon>
        <taxon>Bacilli</taxon>
        <taxon>Bacillales</taxon>
        <taxon>Staphylococcaceae</taxon>
        <taxon>Staphylococcus</taxon>
    </lineage>
</organism>
<name>A0A0D6XNJ3_9STAP</name>
<dbReference type="InterPro" id="IPR022372">
    <property type="entry name" value="Accessory_SS_Asp1"/>
</dbReference>
<dbReference type="EMBL" id="UHDT01000001">
    <property type="protein sequence ID" value="SUM56526.1"/>
    <property type="molecule type" value="Genomic_DNA"/>
</dbReference>
<dbReference type="STRING" id="569857.TP70_08685"/>
<reference evidence="1 3" key="1">
    <citation type="submission" date="2015-01" db="EMBL/GenBank/DDBJ databases">
        <authorList>
            <person name="Guo J."/>
        </authorList>
    </citation>
    <scope>NUCLEOTIDE SEQUENCE [LARGE SCALE GENOMIC DNA]</scope>
    <source>
        <strain evidence="1 3">DSM 22147</strain>
    </source>
</reference>
<dbReference type="GO" id="GO:0015031">
    <property type="term" value="P:protein transport"/>
    <property type="evidence" value="ECO:0007669"/>
    <property type="project" value="InterPro"/>
</dbReference>
<evidence type="ECO:0000313" key="4">
    <source>
        <dbReference type="Proteomes" id="UP000254100"/>
    </source>
</evidence>
<proteinExistence type="predicted"/>
<dbReference type="Proteomes" id="UP000254100">
    <property type="component" value="Unassembled WGS sequence"/>
</dbReference>